<sequence>MIEKLEVSLINENVHNFKKGEFGVEKIEIDEDRGLIEVTYGAKEDGIKHVIIPLQNIEKCDYMEKVGGKVESEVEKK</sequence>
<keyword evidence="2" id="KW-1185">Reference proteome</keyword>
<accession>A0A2A2H492</accession>
<dbReference type="RefSeq" id="WP_048080169.1">
    <property type="nucleotide sequence ID" value="NZ_LMVM01000023.1"/>
</dbReference>
<evidence type="ECO:0000313" key="1">
    <source>
        <dbReference type="EMBL" id="PAV04241.1"/>
    </source>
</evidence>
<protein>
    <submittedName>
        <fullName evidence="1">Uncharacterized protein</fullName>
    </submittedName>
</protein>
<dbReference type="EMBL" id="LMVM01000023">
    <property type="protein sequence ID" value="PAV04241.1"/>
    <property type="molecule type" value="Genomic_DNA"/>
</dbReference>
<dbReference type="Proteomes" id="UP000217784">
    <property type="component" value="Unassembled WGS sequence"/>
</dbReference>
<reference evidence="1 2" key="1">
    <citation type="journal article" date="2017" name="BMC Genomics">
        <title>Genomic analysis of methanogenic archaea reveals a shift towards energy conservation.</title>
        <authorList>
            <person name="Gilmore S.P."/>
            <person name="Henske J.K."/>
            <person name="Sexton J.A."/>
            <person name="Solomon K.V."/>
            <person name="Seppala S."/>
            <person name="Yoo J.I."/>
            <person name="Huyett L.M."/>
            <person name="Pressman A."/>
            <person name="Cogan J.Z."/>
            <person name="Kivenson V."/>
            <person name="Peng X."/>
            <person name="Tan Y."/>
            <person name="Valentine D.L."/>
            <person name="O'Malley M.A."/>
        </authorList>
    </citation>
    <scope>NUCLEOTIDE SEQUENCE [LARGE SCALE GENOMIC DNA]</scope>
    <source>
        <strain evidence="1 2">M.o.H.</strain>
    </source>
</reference>
<organism evidence="1 2">
    <name type="scientific">Methanobacterium bryantii</name>
    <dbReference type="NCBI Taxonomy" id="2161"/>
    <lineage>
        <taxon>Archaea</taxon>
        <taxon>Methanobacteriati</taxon>
        <taxon>Methanobacteriota</taxon>
        <taxon>Methanomada group</taxon>
        <taxon>Methanobacteria</taxon>
        <taxon>Methanobacteriales</taxon>
        <taxon>Methanobacteriaceae</taxon>
        <taxon>Methanobacterium</taxon>
    </lineage>
</organism>
<name>A0A2A2H492_METBR</name>
<dbReference type="OrthoDB" id="69404at2157"/>
<evidence type="ECO:0000313" key="2">
    <source>
        <dbReference type="Proteomes" id="UP000217784"/>
    </source>
</evidence>
<gene>
    <name evidence="1" type="ORF">ASJ80_05150</name>
</gene>
<comment type="caution">
    <text evidence="1">The sequence shown here is derived from an EMBL/GenBank/DDBJ whole genome shotgun (WGS) entry which is preliminary data.</text>
</comment>
<dbReference type="GeneID" id="300258285"/>
<dbReference type="AlphaFoldDB" id="A0A2A2H492"/>
<proteinExistence type="predicted"/>